<dbReference type="Proteomes" id="UP000054270">
    <property type="component" value="Unassembled WGS sequence"/>
</dbReference>
<gene>
    <name evidence="2" type="ORF">HYPSUDRAFT_851841</name>
</gene>
<reference evidence="3" key="1">
    <citation type="submission" date="2014-04" db="EMBL/GenBank/DDBJ databases">
        <title>Evolutionary Origins and Diversification of the Mycorrhizal Mutualists.</title>
        <authorList>
            <consortium name="DOE Joint Genome Institute"/>
            <consortium name="Mycorrhizal Genomics Consortium"/>
            <person name="Kohler A."/>
            <person name="Kuo A."/>
            <person name="Nagy L.G."/>
            <person name="Floudas D."/>
            <person name="Copeland A."/>
            <person name="Barry K.W."/>
            <person name="Cichocki N."/>
            <person name="Veneault-Fourrey C."/>
            <person name="LaButti K."/>
            <person name="Lindquist E.A."/>
            <person name="Lipzen A."/>
            <person name="Lundell T."/>
            <person name="Morin E."/>
            <person name="Murat C."/>
            <person name="Riley R."/>
            <person name="Ohm R."/>
            <person name="Sun H."/>
            <person name="Tunlid A."/>
            <person name="Henrissat B."/>
            <person name="Grigoriev I.V."/>
            <person name="Hibbett D.S."/>
            <person name="Martin F."/>
        </authorList>
    </citation>
    <scope>NUCLEOTIDE SEQUENCE [LARGE SCALE GENOMIC DNA]</scope>
    <source>
        <strain evidence="3">FD-334 SS-4</strain>
    </source>
</reference>
<sequence length="143" mass="15532">MTEVLPVAPESTSRDSLFGKDNPDMGQTLIRALTNFIVPLVQGNMPAPVIGADAAHTNCNPIAEDPPYSVASTARSDSALTMEEQHFLSALKRFAESLVYSQKAQKDEQNLTGNSDHILQEDSATYGSSTTLKNLYQSINFLL</sequence>
<evidence type="ECO:0000313" key="2">
    <source>
        <dbReference type="EMBL" id="KJA19845.1"/>
    </source>
</evidence>
<evidence type="ECO:0000256" key="1">
    <source>
        <dbReference type="SAM" id="MobiDB-lite"/>
    </source>
</evidence>
<organism evidence="2 3">
    <name type="scientific">Hypholoma sublateritium (strain FD-334 SS-4)</name>
    <dbReference type="NCBI Taxonomy" id="945553"/>
    <lineage>
        <taxon>Eukaryota</taxon>
        <taxon>Fungi</taxon>
        <taxon>Dikarya</taxon>
        <taxon>Basidiomycota</taxon>
        <taxon>Agaricomycotina</taxon>
        <taxon>Agaricomycetes</taxon>
        <taxon>Agaricomycetidae</taxon>
        <taxon>Agaricales</taxon>
        <taxon>Agaricineae</taxon>
        <taxon>Strophariaceae</taxon>
        <taxon>Hypholoma</taxon>
    </lineage>
</organism>
<keyword evidence="3" id="KW-1185">Reference proteome</keyword>
<accession>A0A0D2PIJ6</accession>
<proteinExistence type="predicted"/>
<protein>
    <submittedName>
        <fullName evidence="2">Uncharacterized protein</fullName>
    </submittedName>
</protein>
<dbReference type="AlphaFoldDB" id="A0A0D2PIJ6"/>
<dbReference type="EMBL" id="KN817573">
    <property type="protein sequence ID" value="KJA19845.1"/>
    <property type="molecule type" value="Genomic_DNA"/>
</dbReference>
<feature type="region of interest" description="Disordered" evidence="1">
    <location>
        <begin position="1"/>
        <end position="20"/>
    </location>
</feature>
<name>A0A0D2PIJ6_HYPSF</name>
<evidence type="ECO:0000313" key="3">
    <source>
        <dbReference type="Proteomes" id="UP000054270"/>
    </source>
</evidence>